<comment type="caution">
    <text evidence="9">The sequence shown here is derived from an EMBL/GenBank/DDBJ whole genome shotgun (WGS) entry which is preliminary data.</text>
</comment>
<dbReference type="Proteomes" id="UP001459277">
    <property type="component" value="Unassembled WGS sequence"/>
</dbReference>
<dbReference type="GO" id="GO:0005886">
    <property type="term" value="C:plasma membrane"/>
    <property type="evidence" value="ECO:0007669"/>
    <property type="project" value="TreeGrafter"/>
</dbReference>
<dbReference type="InterPro" id="IPR026961">
    <property type="entry name" value="PGG_dom"/>
</dbReference>
<evidence type="ECO:0000256" key="1">
    <source>
        <dbReference type="ARBA" id="ARBA00004141"/>
    </source>
</evidence>
<evidence type="ECO:0000313" key="9">
    <source>
        <dbReference type="EMBL" id="KAL0009011.1"/>
    </source>
</evidence>
<evidence type="ECO:0000313" key="10">
    <source>
        <dbReference type="Proteomes" id="UP001459277"/>
    </source>
</evidence>
<evidence type="ECO:0000256" key="7">
    <source>
        <dbReference type="SAM" id="Phobius"/>
    </source>
</evidence>
<dbReference type="PANTHER" id="PTHR24186:SF46">
    <property type="entry name" value="PROTEIN ACCELERATED CELL DEATH 6-LIKE"/>
    <property type="match status" value="1"/>
</dbReference>
<evidence type="ECO:0000256" key="2">
    <source>
        <dbReference type="ARBA" id="ARBA00022692"/>
    </source>
</evidence>
<name>A0AAW2DF16_9ROSI</name>
<dbReference type="PANTHER" id="PTHR24186">
    <property type="entry name" value="PROTEIN PHOSPHATASE 1 REGULATORY SUBUNIT"/>
    <property type="match status" value="1"/>
</dbReference>
<dbReference type="AlphaFoldDB" id="A0AAW2DF16"/>
<proteinExistence type="predicted"/>
<evidence type="ECO:0000256" key="3">
    <source>
        <dbReference type="ARBA" id="ARBA00022737"/>
    </source>
</evidence>
<sequence>METPLLHLASTKGHPDVVSVLTWDKRVHLKSLNKDGKRALDNAMKYSGESPSIKELLTWEVLRYVSGPRAPPQPISGENPHSSKFRKTLNTDKYKEWIGTLLLGATLVATVTFAAAFNLPGGYNGHGGVATFLGKHTFHVFVISNALAMYRAVTVVVALIWTYLGDHDLKLFK</sequence>
<reference evidence="9 10" key="1">
    <citation type="submission" date="2024-01" db="EMBL/GenBank/DDBJ databases">
        <title>A telomere-to-telomere, gap-free genome of sweet tea (Lithocarpus litseifolius).</title>
        <authorList>
            <person name="Zhou J."/>
        </authorList>
    </citation>
    <scope>NUCLEOTIDE SEQUENCE [LARGE SCALE GENOMIC DNA]</scope>
    <source>
        <strain evidence="9">Zhou-2022a</strain>
        <tissue evidence="9">Leaf</tissue>
    </source>
</reference>
<evidence type="ECO:0000256" key="4">
    <source>
        <dbReference type="ARBA" id="ARBA00022989"/>
    </source>
</evidence>
<keyword evidence="2 7" id="KW-0812">Transmembrane</keyword>
<organism evidence="9 10">
    <name type="scientific">Lithocarpus litseifolius</name>
    <dbReference type="NCBI Taxonomy" id="425828"/>
    <lineage>
        <taxon>Eukaryota</taxon>
        <taxon>Viridiplantae</taxon>
        <taxon>Streptophyta</taxon>
        <taxon>Embryophyta</taxon>
        <taxon>Tracheophyta</taxon>
        <taxon>Spermatophyta</taxon>
        <taxon>Magnoliopsida</taxon>
        <taxon>eudicotyledons</taxon>
        <taxon>Gunneridae</taxon>
        <taxon>Pentapetalae</taxon>
        <taxon>rosids</taxon>
        <taxon>fabids</taxon>
        <taxon>Fagales</taxon>
        <taxon>Fagaceae</taxon>
        <taxon>Lithocarpus</taxon>
    </lineage>
</organism>
<dbReference type="EMBL" id="JAZDWU010000003">
    <property type="protein sequence ID" value="KAL0009011.1"/>
    <property type="molecule type" value="Genomic_DNA"/>
</dbReference>
<keyword evidence="5" id="KW-0040">ANK repeat</keyword>
<keyword evidence="4 7" id="KW-1133">Transmembrane helix</keyword>
<keyword evidence="3" id="KW-0677">Repeat</keyword>
<feature type="transmembrane region" description="Helical" evidence="7">
    <location>
        <begin position="137"/>
        <end position="164"/>
    </location>
</feature>
<dbReference type="Pfam" id="PF13962">
    <property type="entry name" value="PGG"/>
    <property type="match status" value="1"/>
</dbReference>
<evidence type="ECO:0000256" key="6">
    <source>
        <dbReference type="ARBA" id="ARBA00023136"/>
    </source>
</evidence>
<keyword evidence="10" id="KW-1185">Reference proteome</keyword>
<feature type="domain" description="PGG" evidence="8">
    <location>
        <begin position="92"/>
        <end position="164"/>
    </location>
</feature>
<comment type="subcellular location">
    <subcellularLocation>
        <location evidence="1">Membrane</location>
        <topology evidence="1">Multi-pass membrane protein</topology>
    </subcellularLocation>
</comment>
<protein>
    <recommendedName>
        <fullName evidence="8">PGG domain-containing protein</fullName>
    </recommendedName>
</protein>
<keyword evidence="6 7" id="KW-0472">Membrane</keyword>
<gene>
    <name evidence="9" type="ORF">SO802_010513</name>
</gene>
<evidence type="ECO:0000256" key="5">
    <source>
        <dbReference type="ARBA" id="ARBA00023043"/>
    </source>
</evidence>
<accession>A0AAW2DF16</accession>
<feature type="transmembrane region" description="Helical" evidence="7">
    <location>
        <begin position="97"/>
        <end position="117"/>
    </location>
</feature>
<evidence type="ECO:0000259" key="8">
    <source>
        <dbReference type="Pfam" id="PF13962"/>
    </source>
</evidence>